<feature type="domain" description="Peptidase M12A" evidence="3">
    <location>
        <begin position="90"/>
        <end position="162"/>
    </location>
</feature>
<dbReference type="PANTHER" id="PTHR10127">
    <property type="entry name" value="DISCOIDIN, CUB, EGF, LAMININ , AND ZINC METALLOPROTEASE DOMAIN CONTAINING"/>
    <property type="match status" value="1"/>
</dbReference>
<keyword evidence="4" id="KW-1185">Reference proteome</keyword>
<dbReference type="GO" id="GO:0006508">
    <property type="term" value="P:proteolysis"/>
    <property type="evidence" value="ECO:0007669"/>
    <property type="project" value="InterPro"/>
</dbReference>
<dbReference type="PANTHER" id="PTHR10127:SF897">
    <property type="entry name" value="ZINC METALLOPROTEINASE NAS-15"/>
    <property type="match status" value="1"/>
</dbReference>
<reference evidence="5" key="1">
    <citation type="submission" date="2022-11" db="UniProtKB">
        <authorList>
            <consortium name="WormBaseParasite"/>
        </authorList>
    </citation>
    <scope>IDENTIFICATION</scope>
</reference>
<evidence type="ECO:0000256" key="2">
    <source>
        <dbReference type="PROSITE-ProRule" id="PRU01211"/>
    </source>
</evidence>
<comment type="caution">
    <text evidence="2">Lacks conserved residue(s) required for the propagation of feature annotation.</text>
</comment>
<dbReference type="GO" id="GO:0008270">
    <property type="term" value="F:zinc ion binding"/>
    <property type="evidence" value="ECO:0007669"/>
    <property type="project" value="InterPro"/>
</dbReference>
<dbReference type="SUPFAM" id="SSF55486">
    <property type="entry name" value="Metalloproteases ('zincins'), catalytic domain"/>
    <property type="match status" value="1"/>
</dbReference>
<proteinExistence type="predicted"/>
<evidence type="ECO:0000256" key="1">
    <source>
        <dbReference type="ARBA" id="ARBA00023157"/>
    </source>
</evidence>
<keyword evidence="1" id="KW-1015">Disulfide bond</keyword>
<dbReference type="AlphaFoldDB" id="A0A915AY96"/>
<sequence length="286" mass="32719">MEDSLLFSPTVESSALRYFDKNIADEETVLTSSDFELGSQLSEQLVDEDWNNEAVYQNDLFEGDIAMDLNVTTIQLFINGALSNQHFHYNAVRNRHQLWPRAIIPYAISTQYSTYSRSVIAASMQEYGTHTCIQWVPKNDNHISYVYIMPDRGCYSMVGRTGDILVLVSQFEKYGHGTIQSLDMEYDYASIMHYGSRAFSRNGLPTVVPKDTAATIGQRTGFSKIDAAKINKLYNCPQGWCKRNAKWMQDYCPESCEMCGTRPEERGGVGWEKQDEPDDEIKWVIW</sequence>
<dbReference type="Proteomes" id="UP000887569">
    <property type="component" value="Unplaced"/>
</dbReference>
<evidence type="ECO:0000313" key="4">
    <source>
        <dbReference type="Proteomes" id="UP000887569"/>
    </source>
</evidence>
<dbReference type="WBParaSite" id="PgR017X_g069_t01">
    <property type="protein sequence ID" value="PgR017X_g069_t01"/>
    <property type="gene ID" value="PgR017X_g069"/>
</dbReference>
<dbReference type="InterPro" id="IPR006026">
    <property type="entry name" value="Peptidase_Metallo"/>
</dbReference>
<dbReference type="GO" id="GO:0004222">
    <property type="term" value="F:metalloendopeptidase activity"/>
    <property type="evidence" value="ECO:0007669"/>
    <property type="project" value="InterPro"/>
</dbReference>
<feature type="domain" description="Peptidase M12A" evidence="3">
    <location>
        <begin position="169"/>
        <end position="237"/>
    </location>
</feature>
<protein>
    <submittedName>
        <fullName evidence="5">Peptidase M12A domain-containing protein</fullName>
    </submittedName>
</protein>
<organism evidence="4 5">
    <name type="scientific">Parascaris univalens</name>
    <name type="common">Nematode worm</name>
    <dbReference type="NCBI Taxonomy" id="6257"/>
    <lineage>
        <taxon>Eukaryota</taxon>
        <taxon>Metazoa</taxon>
        <taxon>Ecdysozoa</taxon>
        <taxon>Nematoda</taxon>
        <taxon>Chromadorea</taxon>
        <taxon>Rhabditida</taxon>
        <taxon>Spirurina</taxon>
        <taxon>Ascaridomorpha</taxon>
        <taxon>Ascaridoidea</taxon>
        <taxon>Ascarididae</taxon>
        <taxon>Parascaris</taxon>
    </lineage>
</organism>
<accession>A0A915AY96</accession>
<dbReference type="SMART" id="SM00235">
    <property type="entry name" value="ZnMc"/>
    <property type="match status" value="1"/>
</dbReference>
<dbReference type="Gene3D" id="3.40.390.10">
    <property type="entry name" value="Collagenase (Catalytic Domain)"/>
    <property type="match status" value="2"/>
</dbReference>
<evidence type="ECO:0000313" key="5">
    <source>
        <dbReference type="WBParaSite" id="PgR017X_g069_t01"/>
    </source>
</evidence>
<dbReference type="InterPro" id="IPR001506">
    <property type="entry name" value="Peptidase_M12A"/>
</dbReference>
<dbReference type="PROSITE" id="PS51864">
    <property type="entry name" value="ASTACIN"/>
    <property type="match status" value="2"/>
</dbReference>
<dbReference type="InterPro" id="IPR024079">
    <property type="entry name" value="MetalloPept_cat_dom_sf"/>
</dbReference>
<dbReference type="Pfam" id="PF01400">
    <property type="entry name" value="Astacin"/>
    <property type="match status" value="2"/>
</dbReference>
<evidence type="ECO:0000259" key="3">
    <source>
        <dbReference type="PROSITE" id="PS51864"/>
    </source>
</evidence>
<name>A0A915AY96_PARUN</name>